<evidence type="ECO:0000256" key="1">
    <source>
        <dbReference type="SAM" id="MobiDB-lite"/>
    </source>
</evidence>
<evidence type="ECO:0000313" key="3">
    <source>
        <dbReference type="EMBL" id="KAK5610219.1"/>
    </source>
</evidence>
<dbReference type="GO" id="GO:1901981">
    <property type="term" value="F:phosphatidylinositol phosphate binding"/>
    <property type="evidence" value="ECO:0007669"/>
    <property type="project" value="TreeGrafter"/>
</dbReference>
<dbReference type="GO" id="GO:0006897">
    <property type="term" value="P:endocytosis"/>
    <property type="evidence" value="ECO:0007669"/>
    <property type="project" value="TreeGrafter"/>
</dbReference>
<feature type="compositionally biased region" description="Polar residues" evidence="1">
    <location>
        <begin position="251"/>
        <end position="264"/>
    </location>
</feature>
<dbReference type="AlphaFoldDB" id="A0AAV9RMW0"/>
<dbReference type="GO" id="GO:0032456">
    <property type="term" value="P:endocytic recycling"/>
    <property type="evidence" value="ECO:0007669"/>
    <property type="project" value="TreeGrafter"/>
</dbReference>
<keyword evidence="4" id="KW-1185">Reference proteome</keyword>
<dbReference type="GO" id="GO:0005085">
    <property type="term" value="F:guanyl-nucleotide exchange factor activity"/>
    <property type="evidence" value="ECO:0007669"/>
    <property type="project" value="InterPro"/>
</dbReference>
<dbReference type="GO" id="GO:0016607">
    <property type="term" value="C:nuclear speck"/>
    <property type="evidence" value="ECO:0007669"/>
    <property type="project" value="TreeGrafter"/>
</dbReference>
<feature type="region of interest" description="Disordered" evidence="1">
    <location>
        <begin position="78"/>
        <end position="101"/>
    </location>
</feature>
<dbReference type="PANTHER" id="PTHR13196">
    <property type="entry name" value="DENN DOMAIN-CONTAINING"/>
    <property type="match status" value="1"/>
</dbReference>
<feature type="compositionally biased region" description="Low complexity" evidence="1">
    <location>
        <begin position="234"/>
        <end position="247"/>
    </location>
</feature>
<protein>
    <submittedName>
        <fullName evidence="3">Uncharacterized protein</fullName>
    </submittedName>
</protein>
<dbReference type="InterPro" id="IPR040032">
    <property type="entry name" value="DENND1A/B/C"/>
</dbReference>
<dbReference type="PANTHER" id="PTHR13196:SF24">
    <property type="entry name" value="DENN DOMAIN-CONTAINING PROTEIN 1B"/>
    <property type="match status" value="1"/>
</dbReference>
<evidence type="ECO:0000256" key="2">
    <source>
        <dbReference type="SAM" id="SignalP"/>
    </source>
</evidence>
<accession>A0AAV9RMW0</accession>
<name>A0AAV9RMW0_9TELE</name>
<organism evidence="3 4">
    <name type="scientific">Crenichthys baileyi</name>
    <name type="common">White River springfish</name>
    <dbReference type="NCBI Taxonomy" id="28760"/>
    <lineage>
        <taxon>Eukaryota</taxon>
        <taxon>Metazoa</taxon>
        <taxon>Chordata</taxon>
        <taxon>Craniata</taxon>
        <taxon>Vertebrata</taxon>
        <taxon>Euteleostomi</taxon>
        <taxon>Actinopterygii</taxon>
        <taxon>Neopterygii</taxon>
        <taxon>Teleostei</taxon>
        <taxon>Neoteleostei</taxon>
        <taxon>Acanthomorphata</taxon>
        <taxon>Ovalentaria</taxon>
        <taxon>Atherinomorphae</taxon>
        <taxon>Cyprinodontiformes</taxon>
        <taxon>Goodeidae</taxon>
        <taxon>Crenichthys</taxon>
    </lineage>
</organism>
<gene>
    <name evidence="3" type="ORF">CRENBAI_009077</name>
</gene>
<proteinExistence type="predicted"/>
<reference evidence="3 4" key="1">
    <citation type="submission" date="2021-06" db="EMBL/GenBank/DDBJ databases">
        <authorList>
            <person name="Palmer J.M."/>
        </authorList>
    </citation>
    <scope>NUCLEOTIDE SEQUENCE [LARGE SCALE GENOMIC DNA]</scope>
    <source>
        <strain evidence="3 4">MEX-2019</strain>
        <tissue evidence="3">Muscle</tissue>
    </source>
</reference>
<dbReference type="EMBL" id="JAHHUM010001622">
    <property type="protein sequence ID" value="KAK5610219.1"/>
    <property type="molecule type" value="Genomic_DNA"/>
</dbReference>
<sequence length="264" mass="28309">MTSLLYRCLLLALPQHSQTTAEQLRPAAPPLSPGVLQTEPGEGGEIIKDVLCQESLSRGSVGEPRGEGEQQVWIEGTGELRHGGRNEKEGDGGGRRAERERAKMRVSISSRMYPLSQRPPCAAQLAKQQVLAAAQQIGSVSALKSKLKKQSTATGSGVAMAFLRAQAALFGSYRDALRYRPTVAVLTEGKRCVFRRRAELREYSTAALNQPFVSLDTLFIIFPGRPDSEHQFKASSGPAASSSGSIGKQVLISSSSPSRAQGMG</sequence>
<feature type="chain" id="PRO_5043911637" evidence="2">
    <location>
        <begin position="20"/>
        <end position="264"/>
    </location>
</feature>
<comment type="caution">
    <text evidence="3">The sequence shown here is derived from an EMBL/GenBank/DDBJ whole genome shotgun (WGS) entry which is preliminary data.</text>
</comment>
<dbReference type="Proteomes" id="UP001311232">
    <property type="component" value="Unassembled WGS sequence"/>
</dbReference>
<feature type="region of interest" description="Disordered" evidence="1">
    <location>
        <begin position="230"/>
        <end position="264"/>
    </location>
</feature>
<evidence type="ECO:0000313" key="4">
    <source>
        <dbReference type="Proteomes" id="UP001311232"/>
    </source>
</evidence>
<keyword evidence="2" id="KW-0732">Signal</keyword>
<dbReference type="GO" id="GO:0005829">
    <property type="term" value="C:cytosol"/>
    <property type="evidence" value="ECO:0007669"/>
    <property type="project" value="TreeGrafter"/>
</dbReference>
<feature type="signal peptide" evidence="2">
    <location>
        <begin position="1"/>
        <end position="19"/>
    </location>
</feature>